<reference evidence="1 2" key="1">
    <citation type="journal article" date="2022" name="Nat. Plants">
        <title>Genomes of leafy and leafless Platanthera orchids illuminate the evolution of mycoheterotrophy.</title>
        <authorList>
            <person name="Li M.H."/>
            <person name="Liu K.W."/>
            <person name="Li Z."/>
            <person name="Lu H.C."/>
            <person name="Ye Q.L."/>
            <person name="Zhang D."/>
            <person name="Wang J.Y."/>
            <person name="Li Y.F."/>
            <person name="Zhong Z.M."/>
            <person name="Liu X."/>
            <person name="Yu X."/>
            <person name="Liu D.K."/>
            <person name="Tu X.D."/>
            <person name="Liu B."/>
            <person name="Hao Y."/>
            <person name="Liao X.Y."/>
            <person name="Jiang Y.T."/>
            <person name="Sun W.H."/>
            <person name="Chen J."/>
            <person name="Chen Y.Q."/>
            <person name="Ai Y."/>
            <person name="Zhai J.W."/>
            <person name="Wu S.S."/>
            <person name="Zhou Z."/>
            <person name="Hsiao Y.Y."/>
            <person name="Wu W.L."/>
            <person name="Chen Y.Y."/>
            <person name="Lin Y.F."/>
            <person name="Hsu J.L."/>
            <person name="Li C.Y."/>
            <person name="Wang Z.W."/>
            <person name="Zhao X."/>
            <person name="Zhong W.Y."/>
            <person name="Ma X.K."/>
            <person name="Ma L."/>
            <person name="Huang J."/>
            <person name="Chen G.Z."/>
            <person name="Huang M.Z."/>
            <person name="Huang L."/>
            <person name="Peng D.H."/>
            <person name="Luo Y.B."/>
            <person name="Zou S.Q."/>
            <person name="Chen S.P."/>
            <person name="Lan S."/>
            <person name="Tsai W.C."/>
            <person name="Van de Peer Y."/>
            <person name="Liu Z.J."/>
        </authorList>
    </citation>
    <scope>NUCLEOTIDE SEQUENCE [LARGE SCALE GENOMIC DNA]</scope>
    <source>
        <strain evidence="1">Lor287</strain>
    </source>
</reference>
<proteinExistence type="predicted"/>
<keyword evidence="2" id="KW-1185">Reference proteome</keyword>
<dbReference type="AlphaFoldDB" id="A0AAP0B555"/>
<dbReference type="Proteomes" id="UP001418222">
    <property type="component" value="Unassembled WGS sequence"/>
</dbReference>
<organism evidence="1 2">
    <name type="scientific">Platanthera zijinensis</name>
    <dbReference type="NCBI Taxonomy" id="2320716"/>
    <lineage>
        <taxon>Eukaryota</taxon>
        <taxon>Viridiplantae</taxon>
        <taxon>Streptophyta</taxon>
        <taxon>Embryophyta</taxon>
        <taxon>Tracheophyta</taxon>
        <taxon>Spermatophyta</taxon>
        <taxon>Magnoliopsida</taxon>
        <taxon>Liliopsida</taxon>
        <taxon>Asparagales</taxon>
        <taxon>Orchidaceae</taxon>
        <taxon>Orchidoideae</taxon>
        <taxon>Orchideae</taxon>
        <taxon>Orchidinae</taxon>
        <taxon>Platanthera</taxon>
    </lineage>
</organism>
<evidence type="ECO:0000313" key="1">
    <source>
        <dbReference type="EMBL" id="KAK8928479.1"/>
    </source>
</evidence>
<evidence type="ECO:0000313" key="2">
    <source>
        <dbReference type="Proteomes" id="UP001418222"/>
    </source>
</evidence>
<gene>
    <name evidence="1" type="ORF">KSP39_PZI017913</name>
</gene>
<accession>A0AAP0B555</accession>
<sequence>MLRVARSISLRISESNSALTHCMPRRKGARRSYSRISISCSTGRCIPTSTTGRSGAHGRVLRWHSFKWAFVDLGRLTKIHQFVRHFFNLYVPLNIIIKY</sequence>
<comment type="caution">
    <text evidence="1">The sequence shown here is derived from an EMBL/GenBank/DDBJ whole genome shotgun (WGS) entry which is preliminary data.</text>
</comment>
<protein>
    <submittedName>
        <fullName evidence="1">Uncharacterized protein</fullName>
    </submittedName>
</protein>
<dbReference type="EMBL" id="JBBWWQ010000015">
    <property type="protein sequence ID" value="KAK8928479.1"/>
    <property type="molecule type" value="Genomic_DNA"/>
</dbReference>
<name>A0AAP0B555_9ASPA</name>